<keyword evidence="1" id="KW-1133">Transmembrane helix</keyword>
<name>A0A419UWY8_9BACL</name>
<proteinExistence type="predicted"/>
<feature type="transmembrane region" description="Helical" evidence="1">
    <location>
        <begin position="132"/>
        <end position="149"/>
    </location>
</feature>
<feature type="transmembrane region" description="Helical" evidence="1">
    <location>
        <begin position="6"/>
        <end position="27"/>
    </location>
</feature>
<dbReference type="RefSeq" id="WP_120194223.1">
    <property type="nucleotide sequence ID" value="NZ_RAPK01000011.1"/>
</dbReference>
<evidence type="ECO:0000313" key="3">
    <source>
        <dbReference type="Proteomes" id="UP000285120"/>
    </source>
</evidence>
<gene>
    <name evidence="2" type="ORF">ATL39_3088</name>
</gene>
<feature type="transmembrane region" description="Helical" evidence="1">
    <location>
        <begin position="57"/>
        <end position="79"/>
    </location>
</feature>
<comment type="caution">
    <text evidence="2">The sequence shown here is derived from an EMBL/GenBank/DDBJ whole genome shotgun (WGS) entry which is preliminary data.</text>
</comment>
<evidence type="ECO:0000256" key="1">
    <source>
        <dbReference type="SAM" id="Phobius"/>
    </source>
</evidence>
<reference evidence="2 3" key="1">
    <citation type="submission" date="2018-09" db="EMBL/GenBank/DDBJ databases">
        <title>Genomic Encyclopedia of Archaeal and Bacterial Type Strains, Phase II (KMG-II): from individual species to whole genera.</title>
        <authorList>
            <person name="Goeker M."/>
        </authorList>
    </citation>
    <scope>NUCLEOTIDE SEQUENCE [LARGE SCALE GENOMIC DNA]</scope>
    <source>
        <strain evidence="2 3">DSM 17008</strain>
    </source>
</reference>
<dbReference type="EMBL" id="RAPK01000011">
    <property type="protein sequence ID" value="RKD69662.1"/>
    <property type="molecule type" value="Genomic_DNA"/>
</dbReference>
<dbReference type="Proteomes" id="UP000285120">
    <property type="component" value="Unassembled WGS sequence"/>
</dbReference>
<keyword evidence="1" id="KW-0812">Transmembrane</keyword>
<keyword evidence="1" id="KW-0472">Membrane</keyword>
<dbReference type="AlphaFoldDB" id="A0A419UWY8"/>
<protein>
    <submittedName>
        <fullName evidence="2">Uncharacterized protein</fullName>
    </submittedName>
</protein>
<keyword evidence="3" id="KW-1185">Reference proteome</keyword>
<accession>A0A419UWY8</accession>
<evidence type="ECO:0000313" key="2">
    <source>
        <dbReference type="EMBL" id="RKD69662.1"/>
    </source>
</evidence>
<organism evidence="2 3">
    <name type="scientific">Sinobaca qinghaiensis</name>
    <dbReference type="NCBI Taxonomy" id="342944"/>
    <lineage>
        <taxon>Bacteria</taxon>
        <taxon>Bacillati</taxon>
        <taxon>Bacillota</taxon>
        <taxon>Bacilli</taxon>
        <taxon>Bacillales</taxon>
        <taxon>Sporolactobacillaceae</taxon>
        <taxon>Sinobaca</taxon>
    </lineage>
</organism>
<sequence length="151" mass="17350">MMQTLLTHIPSTLLHLIAGALLMDTFFKGRKYPFLKRLSIMAYGGLLVITLDIPKLFGFIFTHSLFFLPVLSFGLALLTKRFIVSTLMKNWAFIILILLIGGIAIDFFGNGAHLWYPLSEKNVSFSIIQREWVLLVILILIFMFRLIPFNR</sequence>
<feature type="transmembrane region" description="Helical" evidence="1">
    <location>
        <begin position="91"/>
        <end position="112"/>
    </location>
</feature>